<dbReference type="Gene3D" id="6.10.140.2190">
    <property type="match status" value="1"/>
</dbReference>
<reference evidence="2" key="1">
    <citation type="submission" date="2020-08" db="EMBL/GenBank/DDBJ databases">
        <title>Complete genome sequence of Weissella confusa strain FS54 provides insights into metabolic potential.</title>
        <authorList>
            <person name="Fhoula I."/>
            <person name="Najjari A."/>
            <person name="Lekired A."/>
            <person name="Bessrour-Aouam N."/>
            <person name="Jaballah S."/>
            <person name="Klibi N."/>
            <person name="Ouzari H.-I."/>
        </authorList>
    </citation>
    <scope>NUCLEOTIDE SEQUENCE</scope>
    <source>
        <strain evidence="2">FS54</strain>
    </source>
</reference>
<keyword evidence="1" id="KW-0732">Signal</keyword>
<organism evidence="2 3">
    <name type="scientific">Weissella confusa</name>
    <name type="common">Lactobacillus confusus</name>
    <dbReference type="NCBI Taxonomy" id="1583"/>
    <lineage>
        <taxon>Bacteria</taxon>
        <taxon>Bacillati</taxon>
        <taxon>Bacillota</taxon>
        <taxon>Bacilli</taxon>
        <taxon>Lactobacillales</taxon>
        <taxon>Lactobacillaceae</taxon>
        <taxon>Weissella</taxon>
    </lineage>
</organism>
<dbReference type="AlphaFoldDB" id="A0A923NGW0"/>
<accession>A0A923NGW0</accession>
<protein>
    <submittedName>
        <fullName evidence="2">Uncharacterized protein</fullName>
    </submittedName>
</protein>
<gene>
    <name evidence="2" type="ORF">H7R52_07070</name>
</gene>
<dbReference type="Pfam" id="PF13199">
    <property type="entry name" value="Glyco_hydro_66"/>
    <property type="match status" value="2"/>
</dbReference>
<evidence type="ECO:0000313" key="2">
    <source>
        <dbReference type="EMBL" id="MBC6498538.1"/>
    </source>
</evidence>
<proteinExistence type="predicted"/>
<dbReference type="Proteomes" id="UP000650485">
    <property type="component" value="Unassembled WGS sequence"/>
</dbReference>
<evidence type="ECO:0000313" key="3">
    <source>
        <dbReference type="Proteomes" id="UP000650485"/>
    </source>
</evidence>
<sequence length="803" mass="89719">MHRSKLLKLMKVYTSNTFSASHKILHNDFSRDFEITAIEQEDDYLSAVSLINTKDINGDDWRDSNFDRNEPTKLTNVGFNTNGVILTNLVIMASGATHIELGEHMLCSEYFANNSLFMNDDLKNWETKYYDFLVAYSRMFNIKNVGSWGIDNLANNVNLDFLYAEQWPDMGNKTYGDMIKKIMDINNKSSWQRVVIPAYMHKDATGSSSTEVMGFDGLHIDTLGPNYGNTYTFGGISYGNEKAAEDMPSFINDASSFLNTDSWKKQGSNIRMSFNNHTSGDGITKEMLLFNDGYKSVDGDLSAVTETLSGGDGKWARYSLMQANPGNSAFKNMLFGSAQKALYDCYERPEHLIRTNLTGEDSQAGTAADYWKDLARRQIRADVLREYINLGKKSGIKNMLYVPWGNTREQYYAKVTVITNSGEGNPQYVAINVDSSGKNIPIMGFLSLYGEYNPNNEKKVINDLKRHHINYIQYQSLIDLNTDKAIYNPYERVEFEGYVSSNLGKIKVEYYRREVLIDTQTIPFMAGIVNWSWYLPSADKQGLPGQAYGVLEVVKNDTDVLQRYTQTNTDTPFTWQRLKNNNIGGWSNWISVTTANTLSSQEINNETDWTPAPEDKADDSRVVHTIGNETIHDNKVFDGSVMFKGDIKPVDLGNYHVDGITNAGTYKSYGNIIGAWSKPKVGDSFHGRVSETIDFTGIKLDSANSSTPNVLGQGVYFQGVTGTNVAVSNIKFEIGATAYILNSKATYTTGAGNFPTSVPISFFSNKTVTLSAQVDYDNVTAVSGNGRVGVEFVMKNSDTQKNA</sequence>
<name>A0A923NGW0_WEICO</name>
<dbReference type="Gene3D" id="3.20.20.80">
    <property type="entry name" value="Glycosidases"/>
    <property type="match status" value="4"/>
</dbReference>
<evidence type="ECO:0000256" key="1">
    <source>
        <dbReference type="ARBA" id="ARBA00022729"/>
    </source>
</evidence>
<dbReference type="EMBL" id="JACSZT010000005">
    <property type="protein sequence ID" value="MBC6498538.1"/>
    <property type="molecule type" value="Genomic_DNA"/>
</dbReference>
<dbReference type="InterPro" id="IPR025092">
    <property type="entry name" value="Glyco_hydro_66"/>
</dbReference>
<comment type="caution">
    <text evidence="2">The sequence shown here is derived from an EMBL/GenBank/DDBJ whole genome shotgun (WGS) entry which is preliminary data.</text>
</comment>